<evidence type="ECO:0000259" key="12">
    <source>
        <dbReference type="Pfam" id="PF02687"/>
    </source>
</evidence>
<dbReference type="Gene3D" id="3.30.70.3040">
    <property type="match status" value="1"/>
</dbReference>
<dbReference type="STRING" id="354355.SAMN05660816_00154"/>
<keyword evidence="5 10" id="KW-0132">Cell division</keyword>
<dbReference type="InterPro" id="IPR004513">
    <property type="entry name" value="FtsX"/>
</dbReference>
<protein>
    <recommendedName>
        <fullName evidence="3 10">Cell division protein FtsX</fullName>
    </recommendedName>
</protein>
<dbReference type="RefSeq" id="WP_081199567.1">
    <property type="nucleotide sequence ID" value="NZ_FOCZ01000001.1"/>
</dbReference>
<keyword evidence="6 11" id="KW-0812">Transmembrane</keyword>
<evidence type="ECO:0000256" key="8">
    <source>
        <dbReference type="ARBA" id="ARBA00023136"/>
    </source>
</evidence>
<sequence>MAQFGKASAKRSKPSYSMAILGVTIVLFFVGVFGWLLLNASRYTEELKEDIKLQVYLRRSATQADVDTLMQYIKSRPYTNTVEFIDKEAAKKQWMAKGETDFQELLDENPLPASIDFNLKSMYVQKDTIAAIKTDLEQRQLVVESVKYPAFVVEKMGSSVRVGLIVFAALAALFCILSIVLIDNTIRLAMFSNRFLIKTMQMVGATRGFIARPLTMRAVLNGLIAALIAIFLIYGLMMLSEYFLPYLSDLRDNGKVVILFAFLIILGISITLFSTYRSVVKYLKMKLDELY</sequence>
<keyword evidence="8 10" id="KW-0472">Membrane</keyword>
<dbReference type="PANTHER" id="PTHR47755">
    <property type="entry name" value="CELL DIVISION PROTEIN FTSX"/>
    <property type="match status" value="1"/>
</dbReference>
<evidence type="ECO:0000256" key="2">
    <source>
        <dbReference type="ARBA" id="ARBA00007379"/>
    </source>
</evidence>
<organism evidence="14 15">
    <name type="scientific">Niastella yeongjuensis</name>
    <dbReference type="NCBI Taxonomy" id="354355"/>
    <lineage>
        <taxon>Bacteria</taxon>
        <taxon>Pseudomonadati</taxon>
        <taxon>Bacteroidota</taxon>
        <taxon>Chitinophagia</taxon>
        <taxon>Chitinophagales</taxon>
        <taxon>Chitinophagaceae</taxon>
        <taxon>Niastella</taxon>
    </lineage>
</organism>
<dbReference type="InterPro" id="IPR040690">
    <property type="entry name" value="FtsX_ECD"/>
</dbReference>
<name>A0A1V9EXX6_9BACT</name>
<evidence type="ECO:0000256" key="7">
    <source>
        <dbReference type="ARBA" id="ARBA00022989"/>
    </source>
</evidence>
<comment type="caution">
    <text evidence="14">The sequence shown here is derived from an EMBL/GenBank/DDBJ whole genome shotgun (WGS) entry which is preliminary data.</text>
</comment>
<dbReference type="OrthoDB" id="9813411at2"/>
<feature type="transmembrane region" description="Helical" evidence="11">
    <location>
        <begin position="16"/>
        <end position="38"/>
    </location>
</feature>
<feature type="transmembrane region" description="Helical" evidence="11">
    <location>
        <begin position="218"/>
        <end position="237"/>
    </location>
</feature>
<proteinExistence type="inferred from homology"/>
<keyword evidence="15" id="KW-1185">Reference proteome</keyword>
<reference evidence="15" key="1">
    <citation type="submission" date="2016-04" db="EMBL/GenBank/DDBJ databases">
        <authorList>
            <person name="Chen L."/>
            <person name="Zhuang W."/>
            <person name="Wang G."/>
        </authorList>
    </citation>
    <scope>NUCLEOTIDE SEQUENCE [LARGE SCALE GENOMIC DNA]</scope>
    <source>
        <strain evidence="15">17621</strain>
    </source>
</reference>
<keyword evidence="9 10" id="KW-0131">Cell cycle</keyword>
<dbReference type="PIRSF" id="PIRSF003097">
    <property type="entry name" value="FtsX"/>
    <property type="match status" value="1"/>
</dbReference>
<keyword evidence="7 11" id="KW-1133">Transmembrane helix</keyword>
<dbReference type="GO" id="GO:0051301">
    <property type="term" value="P:cell division"/>
    <property type="evidence" value="ECO:0007669"/>
    <property type="project" value="UniProtKB-KW"/>
</dbReference>
<evidence type="ECO:0000256" key="5">
    <source>
        <dbReference type="ARBA" id="ARBA00022618"/>
    </source>
</evidence>
<dbReference type="EMBL" id="LVXG01000012">
    <property type="protein sequence ID" value="OQP50978.1"/>
    <property type="molecule type" value="Genomic_DNA"/>
</dbReference>
<feature type="transmembrane region" description="Helical" evidence="11">
    <location>
        <begin position="257"/>
        <end position="276"/>
    </location>
</feature>
<gene>
    <name evidence="14" type="ORF">A4H97_03915</name>
</gene>
<evidence type="ECO:0000256" key="6">
    <source>
        <dbReference type="ARBA" id="ARBA00022692"/>
    </source>
</evidence>
<comment type="similarity">
    <text evidence="2 10">Belongs to the ABC-4 integral membrane protein family. FtsX subfamily.</text>
</comment>
<evidence type="ECO:0000256" key="10">
    <source>
        <dbReference type="PIRNR" id="PIRNR003097"/>
    </source>
</evidence>
<comment type="subcellular location">
    <subcellularLocation>
        <location evidence="1">Cell membrane</location>
        <topology evidence="1">Multi-pass membrane protein</topology>
    </subcellularLocation>
</comment>
<accession>A0A1V9EXX6</accession>
<dbReference type="PANTHER" id="PTHR47755:SF1">
    <property type="entry name" value="CELL DIVISION PROTEIN FTSX"/>
    <property type="match status" value="1"/>
</dbReference>
<evidence type="ECO:0000259" key="13">
    <source>
        <dbReference type="Pfam" id="PF18075"/>
    </source>
</evidence>
<dbReference type="InterPro" id="IPR003838">
    <property type="entry name" value="ABC3_permease_C"/>
</dbReference>
<dbReference type="Pfam" id="PF02687">
    <property type="entry name" value="FtsX"/>
    <property type="match status" value="1"/>
</dbReference>
<dbReference type="Proteomes" id="UP000192610">
    <property type="component" value="Unassembled WGS sequence"/>
</dbReference>
<evidence type="ECO:0000256" key="1">
    <source>
        <dbReference type="ARBA" id="ARBA00004651"/>
    </source>
</evidence>
<evidence type="ECO:0000256" key="3">
    <source>
        <dbReference type="ARBA" id="ARBA00021907"/>
    </source>
</evidence>
<feature type="domain" description="FtsX extracellular" evidence="13">
    <location>
        <begin position="52"/>
        <end position="142"/>
    </location>
</feature>
<evidence type="ECO:0000256" key="11">
    <source>
        <dbReference type="SAM" id="Phobius"/>
    </source>
</evidence>
<feature type="domain" description="ABC3 transporter permease C-terminal" evidence="12">
    <location>
        <begin position="170"/>
        <end position="285"/>
    </location>
</feature>
<dbReference type="GO" id="GO:0005886">
    <property type="term" value="C:plasma membrane"/>
    <property type="evidence" value="ECO:0007669"/>
    <property type="project" value="UniProtKB-SubCell"/>
</dbReference>
<evidence type="ECO:0000313" key="15">
    <source>
        <dbReference type="Proteomes" id="UP000192610"/>
    </source>
</evidence>
<evidence type="ECO:0000256" key="4">
    <source>
        <dbReference type="ARBA" id="ARBA00022475"/>
    </source>
</evidence>
<keyword evidence="4 10" id="KW-1003">Cell membrane</keyword>
<dbReference type="Pfam" id="PF18075">
    <property type="entry name" value="FtsX_ECD"/>
    <property type="match status" value="1"/>
</dbReference>
<evidence type="ECO:0000256" key="9">
    <source>
        <dbReference type="ARBA" id="ARBA00023306"/>
    </source>
</evidence>
<evidence type="ECO:0000313" key="14">
    <source>
        <dbReference type="EMBL" id="OQP50978.1"/>
    </source>
</evidence>
<feature type="transmembrane region" description="Helical" evidence="11">
    <location>
        <begin position="162"/>
        <end position="182"/>
    </location>
</feature>
<dbReference type="AlphaFoldDB" id="A0A1V9EXX6"/>